<keyword evidence="2" id="KW-0805">Transcription regulation</keyword>
<dbReference type="InterPro" id="IPR046360">
    <property type="entry name" value="T-box_DNA-bd"/>
</dbReference>
<evidence type="ECO:0000256" key="6">
    <source>
        <dbReference type="PROSITE-ProRule" id="PRU00201"/>
    </source>
</evidence>
<comment type="caution">
    <text evidence="6">Lacks conserved residue(s) required for the propagation of feature annotation.</text>
</comment>
<dbReference type="PROSITE" id="PS50252">
    <property type="entry name" value="TBOX_3"/>
    <property type="match status" value="1"/>
</dbReference>
<evidence type="ECO:0000256" key="1">
    <source>
        <dbReference type="ARBA" id="ARBA00004123"/>
    </source>
</evidence>
<evidence type="ECO:0000256" key="5">
    <source>
        <dbReference type="ARBA" id="ARBA00023242"/>
    </source>
</evidence>
<dbReference type="InterPro" id="IPR008967">
    <property type="entry name" value="p53-like_TF_DNA-bd_sf"/>
</dbReference>
<dbReference type="GO" id="GO:0000981">
    <property type="term" value="F:DNA-binding transcription factor activity, RNA polymerase II-specific"/>
    <property type="evidence" value="ECO:0007669"/>
    <property type="project" value="TreeGrafter"/>
</dbReference>
<keyword evidence="3 6" id="KW-0238">DNA-binding</keyword>
<dbReference type="Ensembl" id="ENSNMLT00000035510.1">
    <property type="protein sequence ID" value="ENSNMLP00000031867.1"/>
    <property type="gene ID" value="ENSNMLG00000019969.1"/>
</dbReference>
<dbReference type="PRINTS" id="PR00938">
    <property type="entry name" value="BRACHYURY"/>
</dbReference>
<feature type="region of interest" description="Disordered" evidence="7">
    <location>
        <begin position="505"/>
        <end position="527"/>
    </location>
</feature>
<reference evidence="9" key="1">
    <citation type="submission" date="2025-08" db="UniProtKB">
        <authorList>
            <consortium name="Ensembl"/>
        </authorList>
    </citation>
    <scope>IDENTIFICATION</scope>
</reference>
<dbReference type="Proteomes" id="UP000694523">
    <property type="component" value="Unplaced"/>
</dbReference>
<dbReference type="GO" id="GO:0005634">
    <property type="term" value="C:nucleus"/>
    <property type="evidence" value="ECO:0007669"/>
    <property type="project" value="UniProtKB-SubCell"/>
</dbReference>
<accession>A0A8C6U996</accession>
<dbReference type="PRINTS" id="PR00937">
    <property type="entry name" value="TBOX"/>
</dbReference>
<dbReference type="Gene3D" id="2.60.40.820">
    <property type="entry name" value="Transcription factor, T-box"/>
    <property type="match status" value="1"/>
</dbReference>
<name>A0A8C6U996_9GOBI</name>
<dbReference type="SUPFAM" id="SSF49417">
    <property type="entry name" value="p53-like transcription factors"/>
    <property type="match status" value="1"/>
</dbReference>
<sequence length="536" mass="60829">MAFHPFRASTPGAFFTPSVARAAHPPRMHALNFPDLPEPLLNLSPADPIRDTVLRRKEFMERIHKIGTEMVVTKSGRRMFPPLKVRVTGLDKTAKYILLMDIVSVDDSRYKFNNSQWTVTGKADPEMPKRMYIHPDSPSKGEHWMSKPVAFHKLKLTNNTSDKHGYTILNSMHKYQPRFHIVRTNSIMKLPYCNFRTYVFHETEFIAVTAYQNDMITQLKIDNNPFAKGFRDTGNGRREKRNTSFLPQEDDSNLVAHNYSDSDDSSEQMSANDPLDSPLEVVSSPLISLSQPEENNPDSYSGNVDTFLWSHREKAGKDDAKSDGTNSNAIMDSKRHPEERNTFTLQTIPSSTKSPWLQMLTLSDTHRHALLKLGPPALLHPGQVTVSPLNFPAPIMEHMVSSLTPGNDDRSLACYSTIHPSSYMSPMPRHLLQEPVCIQEANVNSIIQFNTLRLHVELYSYPRCFMSSSPLAPNSSVTSTWPAHLSLHTSRSWMRPRPYHIPASVASSPILQRDKRHQSSHPHKSDSTLLFFHPKS</sequence>
<dbReference type="Pfam" id="PF00907">
    <property type="entry name" value="T-box"/>
    <property type="match status" value="1"/>
</dbReference>
<dbReference type="PANTHER" id="PTHR11267">
    <property type="entry name" value="T-BOX PROTEIN-RELATED"/>
    <property type="match status" value="1"/>
</dbReference>
<comment type="subcellular location">
    <subcellularLocation>
        <location evidence="1 6">Nucleus</location>
    </subcellularLocation>
</comment>
<dbReference type="AlphaFoldDB" id="A0A8C6U996"/>
<protein>
    <submittedName>
        <fullName evidence="9">T-box transcription factor 2a</fullName>
    </submittedName>
</protein>
<feature type="domain" description="T-box" evidence="8">
    <location>
        <begin position="54"/>
        <end position="232"/>
    </location>
</feature>
<dbReference type="GO" id="GO:0045893">
    <property type="term" value="P:positive regulation of DNA-templated transcription"/>
    <property type="evidence" value="ECO:0007669"/>
    <property type="project" value="InterPro"/>
</dbReference>
<dbReference type="SMART" id="SM00425">
    <property type="entry name" value="TBOX"/>
    <property type="match status" value="1"/>
</dbReference>
<keyword evidence="5 6" id="KW-0539">Nucleus</keyword>
<reference evidence="9" key="2">
    <citation type="submission" date="2025-09" db="UniProtKB">
        <authorList>
            <consortium name="Ensembl"/>
        </authorList>
    </citation>
    <scope>IDENTIFICATION</scope>
</reference>
<feature type="region of interest" description="Disordered" evidence="7">
    <location>
        <begin position="226"/>
        <end position="278"/>
    </location>
</feature>
<evidence type="ECO:0000256" key="7">
    <source>
        <dbReference type="SAM" id="MobiDB-lite"/>
    </source>
</evidence>
<evidence type="ECO:0000256" key="2">
    <source>
        <dbReference type="ARBA" id="ARBA00023015"/>
    </source>
</evidence>
<evidence type="ECO:0000256" key="4">
    <source>
        <dbReference type="ARBA" id="ARBA00023163"/>
    </source>
</evidence>
<organism evidence="9 10">
    <name type="scientific">Neogobius melanostomus</name>
    <name type="common">round goby</name>
    <dbReference type="NCBI Taxonomy" id="47308"/>
    <lineage>
        <taxon>Eukaryota</taxon>
        <taxon>Metazoa</taxon>
        <taxon>Chordata</taxon>
        <taxon>Craniata</taxon>
        <taxon>Vertebrata</taxon>
        <taxon>Euteleostomi</taxon>
        <taxon>Actinopterygii</taxon>
        <taxon>Neopterygii</taxon>
        <taxon>Teleostei</taxon>
        <taxon>Neoteleostei</taxon>
        <taxon>Acanthomorphata</taxon>
        <taxon>Gobiaria</taxon>
        <taxon>Gobiiformes</taxon>
        <taxon>Gobioidei</taxon>
        <taxon>Gobiidae</taxon>
        <taxon>Benthophilinae</taxon>
        <taxon>Neogobiini</taxon>
        <taxon>Neogobius</taxon>
    </lineage>
</organism>
<dbReference type="PANTHER" id="PTHR11267:SF181">
    <property type="entry name" value="OPTOMOTOR-BLIND PROTEIN"/>
    <property type="match status" value="1"/>
</dbReference>
<keyword evidence="4" id="KW-0804">Transcription</keyword>
<dbReference type="CDD" id="cd20188">
    <property type="entry name" value="T-box_TBX2_3-like"/>
    <property type="match status" value="1"/>
</dbReference>
<dbReference type="InterPro" id="IPR036960">
    <property type="entry name" value="T-box_sf"/>
</dbReference>
<evidence type="ECO:0000313" key="10">
    <source>
        <dbReference type="Proteomes" id="UP000694523"/>
    </source>
</evidence>
<dbReference type="FunFam" id="2.60.40.820:FF:000016">
    <property type="entry name" value="T-box transcription factor TBX2-A"/>
    <property type="match status" value="1"/>
</dbReference>
<keyword evidence="10" id="KW-1185">Reference proteome</keyword>
<dbReference type="PROSITE" id="PS01264">
    <property type="entry name" value="TBOX_2"/>
    <property type="match status" value="1"/>
</dbReference>
<dbReference type="InterPro" id="IPR001699">
    <property type="entry name" value="TF_T-box"/>
</dbReference>
<evidence type="ECO:0000256" key="3">
    <source>
        <dbReference type="ARBA" id="ARBA00023125"/>
    </source>
</evidence>
<dbReference type="GO" id="GO:0001708">
    <property type="term" value="P:cell fate specification"/>
    <property type="evidence" value="ECO:0007669"/>
    <property type="project" value="TreeGrafter"/>
</dbReference>
<dbReference type="InterPro" id="IPR018186">
    <property type="entry name" value="TF_T-box_CS"/>
</dbReference>
<dbReference type="GO" id="GO:0000785">
    <property type="term" value="C:chromatin"/>
    <property type="evidence" value="ECO:0007669"/>
    <property type="project" value="TreeGrafter"/>
</dbReference>
<evidence type="ECO:0000313" key="9">
    <source>
        <dbReference type="Ensembl" id="ENSNMLP00000031867.1"/>
    </source>
</evidence>
<proteinExistence type="predicted"/>
<evidence type="ECO:0000259" key="8">
    <source>
        <dbReference type="PROSITE" id="PS50252"/>
    </source>
</evidence>
<dbReference type="GO" id="GO:0000978">
    <property type="term" value="F:RNA polymerase II cis-regulatory region sequence-specific DNA binding"/>
    <property type="evidence" value="ECO:0007669"/>
    <property type="project" value="InterPro"/>
</dbReference>
<dbReference type="InterPro" id="IPR002070">
    <property type="entry name" value="TF_Brachyury"/>
</dbReference>